<gene>
    <name evidence="2" type="ORF">B1A74_12750</name>
</gene>
<organism evidence="2 3">
    <name type="scientific">Thioalkalivibrio halophilus</name>
    <dbReference type="NCBI Taxonomy" id="252474"/>
    <lineage>
        <taxon>Bacteria</taxon>
        <taxon>Pseudomonadati</taxon>
        <taxon>Pseudomonadota</taxon>
        <taxon>Gammaproteobacteria</taxon>
        <taxon>Chromatiales</taxon>
        <taxon>Ectothiorhodospiraceae</taxon>
        <taxon>Thioalkalivibrio</taxon>
    </lineage>
</organism>
<dbReference type="Proteomes" id="UP000189177">
    <property type="component" value="Unassembled WGS sequence"/>
</dbReference>
<feature type="domain" description="SprT-like" evidence="1">
    <location>
        <begin position="13"/>
        <end position="116"/>
    </location>
</feature>
<protein>
    <submittedName>
        <fullName evidence="2">SprT domain-containing protein</fullName>
    </submittedName>
</protein>
<accession>A0A1V2ZVF9</accession>
<dbReference type="Pfam" id="PF10263">
    <property type="entry name" value="SprT-like"/>
    <property type="match status" value="1"/>
</dbReference>
<name>A0A1V2ZVF9_9GAMM</name>
<dbReference type="RefSeq" id="WP_019567578.1">
    <property type="nucleotide sequence ID" value="NZ_MUZR01000062.1"/>
</dbReference>
<dbReference type="OrthoDB" id="5298817at2"/>
<proteinExistence type="predicted"/>
<dbReference type="AlphaFoldDB" id="A0A1V2ZVF9"/>
<dbReference type="InterPro" id="IPR006640">
    <property type="entry name" value="SprT-like_domain"/>
</dbReference>
<reference evidence="2 3" key="1">
    <citation type="submission" date="2017-02" db="EMBL/GenBank/DDBJ databases">
        <title>Genomic diversity within the haloalkaliphilic genus Thioalkalivibrio.</title>
        <authorList>
            <person name="Ahn A.-C."/>
            <person name="Meier-Kolthoff J."/>
            <person name="Overmars L."/>
            <person name="Richter M."/>
            <person name="Woyke T."/>
            <person name="Sorokin D.Y."/>
            <person name="Muyzer G."/>
        </authorList>
    </citation>
    <scope>NUCLEOTIDE SEQUENCE [LARGE SCALE GENOMIC DNA]</scope>
    <source>
        <strain evidence="2 3">HL17</strain>
    </source>
</reference>
<dbReference type="EMBL" id="MUZR01000062">
    <property type="protein sequence ID" value="OOC09117.1"/>
    <property type="molecule type" value="Genomic_DNA"/>
</dbReference>
<keyword evidence="3" id="KW-1185">Reference proteome</keyword>
<evidence type="ECO:0000313" key="3">
    <source>
        <dbReference type="Proteomes" id="UP000189177"/>
    </source>
</evidence>
<evidence type="ECO:0000313" key="2">
    <source>
        <dbReference type="EMBL" id="OOC09117.1"/>
    </source>
</evidence>
<evidence type="ECO:0000259" key="1">
    <source>
        <dbReference type="Pfam" id="PF10263"/>
    </source>
</evidence>
<comment type="caution">
    <text evidence="2">The sequence shown here is derived from an EMBL/GenBank/DDBJ whole genome shotgun (WGS) entry which is preliminary data.</text>
</comment>
<sequence length="253" mass="27947">MTDCPTLSMYSALQQAFDHFNERLFDNELPPCLITLRSSRRQRGYHHAERFISGDGTIIHELGVHPGYFTLNPLEVALSTLVHEMVHHWQECFGRPSRSNHHNREWVGKMEAIGLVPSDTGLPDGKQTGRRVTHYIQPAGPFARACSDLLATGFELPWFDRHAPTDPESVAQVQEALAEQGLAVASAPAPAETIPLPDNAEKPAVFAPPAPRPDPRVRMNCPTCDARVWARPETEVVCGSCMEPMSHASEDAG</sequence>
<dbReference type="GO" id="GO:0006950">
    <property type="term" value="P:response to stress"/>
    <property type="evidence" value="ECO:0007669"/>
    <property type="project" value="UniProtKB-ARBA"/>
</dbReference>